<name>A0ACC0R9D7_9HYPO</name>
<keyword evidence="1" id="KW-0808">Transferase</keyword>
<organism evidence="1 2">
    <name type="scientific">Fusarium keratoplasticum</name>
    <dbReference type="NCBI Taxonomy" id="1328300"/>
    <lineage>
        <taxon>Eukaryota</taxon>
        <taxon>Fungi</taxon>
        <taxon>Dikarya</taxon>
        <taxon>Ascomycota</taxon>
        <taxon>Pezizomycotina</taxon>
        <taxon>Sordariomycetes</taxon>
        <taxon>Hypocreomycetidae</taxon>
        <taxon>Hypocreales</taxon>
        <taxon>Nectriaceae</taxon>
        <taxon>Fusarium</taxon>
        <taxon>Fusarium solani species complex</taxon>
    </lineage>
</organism>
<keyword evidence="2" id="KW-1185">Reference proteome</keyword>
<gene>
    <name evidence="1" type="ORF">NCS57_00458200</name>
</gene>
<keyword evidence="1" id="KW-0418">Kinase</keyword>
<accession>A0ACC0R9D7</accession>
<protein>
    <submittedName>
        <fullName evidence="1">Protein kinase domain-containing protein</fullName>
    </submittedName>
</protein>
<evidence type="ECO:0000313" key="2">
    <source>
        <dbReference type="Proteomes" id="UP001065298"/>
    </source>
</evidence>
<evidence type="ECO:0000313" key="1">
    <source>
        <dbReference type="EMBL" id="KAI8675566.1"/>
    </source>
</evidence>
<dbReference type="Proteomes" id="UP001065298">
    <property type="component" value="Chromosome 3"/>
</dbReference>
<reference evidence="1" key="1">
    <citation type="submission" date="2022-06" db="EMBL/GenBank/DDBJ databases">
        <title>Fusarium solani species complex genomes reveal bases of compartmentalisation and animal pathogenesis.</title>
        <authorList>
            <person name="Tsai I.J."/>
        </authorList>
    </citation>
    <scope>NUCLEOTIDE SEQUENCE</scope>
    <source>
        <strain evidence="1">Fu6.1</strain>
    </source>
</reference>
<dbReference type="EMBL" id="CM046505">
    <property type="protein sequence ID" value="KAI8675566.1"/>
    <property type="molecule type" value="Genomic_DNA"/>
</dbReference>
<sequence>MVKKDDHTECFFPESGWDKLLQRDDVEAILKTRGRDPVSPELLQFILERALKIFSILLIIRKPELITTFYKNGFGQDKLPVDLSSDQKMLEQDGWKSYVIDSFCEKQWLFTSPTFTSGQFRYDFVKFYRLPFTTAGKRANQGASHYSTVEERSIHADHIELWAGQPSRDDDGNIRVAVKTLLSLDEKPADQEARILEMMRELQTDHLIKAVAYYRCDGKHHFMFPWAEHGNLWEFWTRQKGPRALEKPYLVWIFKQLTGLAAAIEKLHNQTESKNCRHGDLKPENILCFRQGDGKGNGPTPALRESTNTKVSTKRYAGPEMDVASDAPLSRRFDIWSMGCILLEFLIWILYGGDELIKCTKAASSTFYRVVKDESGQVKSVEVDRRVQGWVSYIRKDWRCPRGTALELLLHLVTEKLLVVNVQEPPDPPSSITTGQVQARIYAPEMRRELEKILTQLEADEINAVGDRPSSNSSAPLGPSYAIPTTKGGHLAPATPSTRYVSNGGINRTTTARQANARLNHSDSMLIYSAYAHIRYHYAYISFFSSPYLTDRWIYTPDDTFATVFFNDFELSTVHKSTKNPHLCRRCRSLPLWSIQCHFTDSQSGLATNAREDNCELCSLLSWHIREGLYSWRDPIHFVRVGSYLTVEDGEGQPVLNLCTLPGSGVKPLQNVQTGFSTLPDAGSEAHFKVLREWIHSCDSTHHCLPKQLDFTPSRLVHISRPGSDVVRLVERDDGLNQPVKYAALSHRWGTDHRERFCTTTANIQELKDGFRTSNLPKTFLDAISVTHGLRLEYLWIDSICIVQDDVEDWNIESKLMEQVFSSAYCTLAASCASGTNDGFLKARPERRCIPMTFGDATYYACENIDDFGTHVDQSELNQRGWVMQERALSRRTIYFVENQSYWECGGGVRCETMTKMNNRKASFLGDANFPHSAEKYVKGLKIEFFQDLYVRYSKLALSFAFDRPIAIRGLENRLLSTFNTTGGYGVLDRYFHRSLLWKRGGETLRRIPNTRGEPVPSWSWMAYDGAIDYVSAPGGKVSWFSNIKSPFSRTPSESSHYEDETLALEAPVRRIINDPPDESIFFDEPARGLTQPMECIVLGSGNKSPLADFQRHWVILVHCKSGSGGGVYERVGVAVLEGRHVDFQGKARESRIQ</sequence>
<comment type="caution">
    <text evidence="1">The sequence shown here is derived from an EMBL/GenBank/DDBJ whole genome shotgun (WGS) entry which is preliminary data.</text>
</comment>
<proteinExistence type="predicted"/>